<dbReference type="EMBL" id="CP095076">
    <property type="protein sequence ID" value="UOR14183.1"/>
    <property type="molecule type" value="Genomic_DNA"/>
</dbReference>
<proteinExistence type="predicted"/>
<dbReference type="InterPro" id="IPR003593">
    <property type="entry name" value="AAA+_ATPase"/>
</dbReference>
<name>A0ABY4HH20_9BACI</name>
<geneLocation type="plasmid" evidence="10 11">
    <name>unnamed1</name>
</geneLocation>
<keyword evidence="3" id="KW-0547">Nucleotide-binding</keyword>
<evidence type="ECO:0000256" key="1">
    <source>
        <dbReference type="ARBA" id="ARBA00004651"/>
    </source>
</evidence>
<evidence type="ECO:0000259" key="9">
    <source>
        <dbReference type="PROSITE" id="PS50929"/>
    </source>
</evidence>
<feature type="transmembrane region" description="Helical" evidence="7">
    <location>
        <begin position="246"/>
        <end position="267"/>
    </location>
</feature>
<protein>
    <submittedName>
        <fullName evidence="10">ABC transporter ATP-binding protein/permease</fullName>
    </submittedName>
</protein>
<dbReference type="Pfam" id="PF00005">
    <property type="entry name" value="ABC_tran"/>
    <property type="match status" value="1"/>
</dbReference>
<evidence type="ECO:0000313" key="10">
    <source>
        <dbReference type="EMBL" id="UOR14183.1"/>
    </source>
</evidence>
<feature type="transmembrane region" description="Helical" evidence="7">
    <location>
        <begin position="20"/>
        <end position="41"/>
    </location>
</feature>
<feature type="transmembrane region" description="Helical" evidence="7">
    <location>
        <begin position="132"/>
        <end position="149"/>
    </location>
</feature>
<dbReference type="InterPro" id="IPR039421">
    <property type="entry name" value="Type_1_exporter"/>
</dbReference>
<dbReference type="PANTHER" id="PTHR24221">
    <property type="entry name" value="ATP-BINDING CASSETTE SUB-FAMILY B"/>
    <property type="match status" value="1"/>
</dbReference>
<evidence type="ECO:0000256" key="2">
    <source>
        <dbReference type="ARBA" id="ARBA00022692"/>
    </source>
</evidence>
<feature type="domain" description="ABC transporter" evidence="8">
    <location>
        <begin position="330"/>
        <end position="535"/>
    </location>
</feature>
<dbReference type="PROSITE" id="PS50929">
    <property type="entry name" value="ABC_TM1F"/>
    <property type="match status" value="1"/>
</dbReference>
<keyword evidence="11" id="KW-1185">Reference proteome</keyword>
<evidence type="ECO:0000313" key="11">
    <source>
        <dbReference type="Proteomes" id="UP000830326"/>
    </source>
</evidence>
<feature type="transmembrane region" description="Helical" evidence="7">
    <location>
        <begin position="279"/>
        <end position="298"/>
    </location>
</feature>
<dbReference type="SUPFAM" id="SSF90123">
    <property type="entry name" value="ABC transporter transmembrane region"/>
    <property type="match status" value="1"/>
</dbReference>
<keyword evidence="4 10" id="KW-0067">ATP-binding</keyword>
<keyword evidence="5 7" id="KW-1133">Transmembrane helix</keyword>
<keyword evidence="2 7" id="KW-0812">Transmembrane</keyword>
<evidence type="ECO:0000256" key="4">
    <source>
        <dbReference type="ARBA" id="ARBA00022840"/>
    </source>
</evidence>
<dbReference type="SMART" id="SM00382">
    <property type="entry name" value="AAA"/>
    <property type="match status" value="1"/>
</dbReference>
<evidence type="ECO:0000256" key="7">
    <source>
        <dbReference type="SAM" id="Phobius"/>
    </source>
</evidence>
<dbReference type="InterPro" id="IPR011527">
    <property type="entry name" value="ABC1_TM_dom"/>
</dbReference>
<sequence length="537" mass="61448">MLKKLIINFTKNHVKKILIISFSIFLTASIPLLVPLINKILLDTVLPGREIELLLTILIMFLILIIGNIYFNFLKQKNIHILSDKLQYEIQLHLIDNFKEKGLHFYNSYSRSLIHSHFYSDINNLKTIFKNLFPIGIQISFQFIGAILLVLWLSWQFVFIMLACVPFIIYFTKRVKGKIERMSFIYQSKSANNQEYINTFIDDYENIRMLNGHSHFTGILNPKLKSLLKYSKINGILNGASTSLNLMSYWVTFFCVLSLSSFLLLYGNLSIGSFVAINTYFGMLISPVMASMDIYYNWSMLKGSIKRIEEFYYNGQEETKKTLVDSVQSFSSQTLTLKTLDNRHTILDHYGFKLKEGDILSIAGGNGAGKTTLLKTLSGINKNFEGKIVLNDVYEISDYEISQSISYLNQNISLFKGTISDNITSFGLYNDDELLNVLINDTKLLHFVNHLDEGLQYKIDFNNSNLSGGQKQRIALARTLMKDAEIIIMDEPTASLDSDSVNSFLELLKYLKSKGKIIILSTHDTQISEYANKKINL</sequence>
<feature type="transmembrane region" description="Helical" evidence="7">
    <location>
        <begin position="53"/>
        <end position="73"/>
    </location>
</feature>
<feature type="transmembrane region" description="Helical" evidence="7">
    <location>
        <begin position="155"/>
        <end position="172"/>
    </location>
</feature>
<feature type="domain" description="ABC transmembrane type-1" evidence="9">
    <location>
        <begin position="18"/>
        <end position="300"/>
    </location>
</feature>
<evidence type="ECO:0000256" key="5">
    <source>
        <dbReference type="ARBA" id="ARBA00022989"/>
    </source>
</evidence>
<dbReference type="Gene3D" id="3.40.50.300">
    <property type="entry name" value="P-loop containing nucleotide triphosphate hydrolases"/>
    <property type="match status" value="1"/>
</dbReference>
<dbReference type="InterPro" id="IPR027417">
    <property type="entry name" value="P-loop_NTPase"/>
</dbReference>
<evidence type="ECO:0000256" key="6">
    <source>
        <dbReference type="ARBA" id="ARBA00023136"/>
    </source>
</evidence>
<dbReference type="RefSeq" id="WP_245036332.1">
    <property type="nucleotide sequence ID" value="NZ_CP095076.1"/>
</dbReference>
<dbReference type="PROSITE" id="PS50893">
    <property type="entry name" value="ABC_TRANSPORTER_2"/>
    <property type="match status" value="1"/>
</dbReference>
<dbReference type="SUPFAM" id="SSF52540">
    <property type="entry name" value="P-loop containing nucleoside triphosphate hydrolases"/>
    <property type="match status" value="1"/>
</dbReference>
<dbReference type="PROSITE" id="PS00211">
    <property type="entry name" value="ABC_TRANSPORTER_1"/>
    <property type="match status" value="1"/>
</dbReference>
<dbReference type="CDD" id="cd07346">
    <property type="entry name" value="ABC_6TM_exporters"/>
    <property type="match status" value="1"/>
</dbReference>
<dbReference type="InterPro" id="IPR036640">
    <property type="entry name" value="ABC1_TM_sf"/>
</dbReference>
<organism evidence="10 11">
    <name type="scientific">Halobacillus amylolyticus</name>
    <dbReference type="NCBI Taxonomy" id="2932259"/>
    <lineage>
        <taxon>Bacteria</taxon>
        <taxon>Bacillati</taxon>
        <taxon>Bacillota</taxon>
        <taxon>Bacilli</taxon>
        <taxon>Bacillales</taxon>
        <taxon>Bacillaceae</taxon>
        <taxon>Halobacillus</taxon>
    </lineage>
</organism>
<gene>
    <name evidence="10" type="ORF">MUO15_21100</name>
</gene>
<comment type="subcellular location">
    <subcellularLocation>
        <location evidence="1">Cell membrane</location>
        <topology evidence="1">Multi-pass membrane protein</topology>
    </subcellularLocation>
</comment>
<dbReference type="Gene3D" id="1.20.1560.10">
    <property type="entry name" value="ABC transporter type 1, transmembrane domain"/>
    <property type="match status" value="1"/>
</dbReference>
<dbReference type="Pfam" id="PF00664">
    <property type="entry name" value="ABC_membrane"/>
    <property type="match status" value="1"/>
</dbReference>
<dbReference type="InterPro" id="IPR017871">
    <property type="entry name" value="ABC_transporter-like_CS"/>
</dbReference>
<evidence type="ECO:0000259" key="8">
    <source>
        <dbReference type="PROSITE" id="PS50893"/>
    </source>
</evidence>
<keyword evidence="10" id="KW-0614">Plasmid</keyword>
<evidence type="ECO:0000256" key="3">
    <source>
        <dbReference type="ARBA" id="ARBA00022741"/>
    </source>
</evidence>
<dbReference type="InterPro" id="IPR003439">
    <property type="entry name" value="ABC_transporter-like_ATP-bd"/>
</dbReference>
<keyword evidence="6 7" id="KW-0472">Membrane</keyword>
<dbReference type="PANTHER" id="PTHR24221:SF654">
    <property type="entry name" value="ATP-BINDING CASSETTE SUB-FAMILY B MEMBER 6"/>
    <property type="match status" value="1"/>
</dbReference>
<accession>A0ABY4HH20</accession>
<dbReference type="Proteomes" id="UP000830326">
    <property type="component" value="Plasmid unnamed1"/>
</dbReference>
<reference evidence="10" key="1">
    <citation type="submission" date="2022-04" db="EMBL/GenBank/DDBJ databases">
        <title>Halobacillus sp. isolated from saltern.</title>
        <authorList>
            <person name="Won M."/>
            <person name="Lee C.-M."/>
            <person name="Woen H.-Y."/>
            <person name="Kwon S.-W."/>
        </authorList>
    </citation>
    <scope>NUCLEOTIDE SEQUENCE</scope>
    <source>
        <strain evidence="10">SSHM10-5</strain>
        <plasmid evidence="10">unnamed1</plasmid>
    </source>
</reference>
<dbReference type="GO" id="GO:0005524">
    <property type="term" value="F:ATP binding"/>
    <property type="evidence" value="ECO:0007669"/>
    <property type="project" value="UniProtKB-KW"/>
</dbReference>